<dbReference type="AlphaFoldDB" id="A0A0M3KEW8"/>
<evidence type="ECO:0000313" key="1">
    <source>
        <dbReference type="EMBL" id="VDK66684.1"/>
    </source>
</evidence>
<protein>
    <submittedName>
        <fullName evidence="1 3">Uncharacterized protein</fullName>
    </submittedName>
</protein>
<organism evidence="3">
    <name type="scientific">Anisakis simplex</name>
    <name type="common">Herring worm</name>
    <dbReference type="NCBI Taxonomy" id="6269"/>
    <lineage>
        <taxon>Eukaryota</taxon>
        <taxon>Metazoa</taxon>
        <taxon>Ecdysozoa</taxon>
        <taxon>Nematoda</taxon>
        <taxon>Chromadorea</taxon>
        <taxon>Rhabditida</taxon>
        <taxon>Spirurina</taxon>
        <taxon>Ascaridomorpha</taxon>
        <taxon>Ascaridoidea</taxon>
        <taxon>Anisakidae</taxon>
        <taxon>Anisakis</taxon>
        <taxon>Anisakis simplex complex</taxon>
    </lineage>
</organism>
<proteinExistence type="predicted"/>
<name>A0A0M3KEW8_ANISI</name>
<evidence type="ECO:0000313" key="2">
    <source>
        <dbReference type="Proteomes" id="UP000267096"/>
    </source>
</evidence>
<dbReference type="Proteomes" id="UP000267096">
    <property type="component" value="Unassembled WGS sequence"/>
</dbReference>
<evidence type="ECO:0000313" key="3">
    <source>
        <dbReference type="WBParaSite" id="ASIM_0001952601-mRNA-1"/>
    </source>
</evidence>
<accession>A0A0M3KEW8</accession>
<dbReference type="WBParaSite" id="ASIM_0001952601-mRNA-1">
    <property type="protein sequence ID" value="ASIM_0001952601-mRNA-1"/>
    <property type="gene ID" value="ASIM_0001952601"/>
</dbReference>
<reference evidence="3" key="1">
    <citation type="submission" date="2017-02" db="UniProtKB">
        <authorList>
            <consortium name="WormBaseParasite"/>
        </authorList>
    </citation>
    <scope>IDENTIFICATION</scope>
</reference>
<dbReference type="EMBL" id="UYRR01036289">
    <property type="protein sequence ID" value="VDK66684.1"/>
    <property type="molecule type" value="Genomic_DNA"/>
</dbReference>
<keyword evidence="2" id="KW-1185">Reference proteome</keyword>
<sequence>MPKRSHDTDDSEATGQEIIPKKMFNCGEIVAQTKLLPFASKYQFIDKRYRFKKRWINGCQCMDFPLSQNIYEQPCGYGRLIPKPNPPVPSNEFAPVKVSRM</sequence>
<gene>
    <name evidence="1" type="ORF">ASIM_LOCUS18916</name>
</gene>
<reference evidence="1 2" key="2">
    <citation type="submission" date="2018-11" db="EMBL/GenBank/DDBJ databases">
        <authorList>
            <consortium name="Pathogen Informatics"/>
        </authorList>
    </citation>
    <scope>NUCLEOTIDE SEQUENCE [LARGE SCALE GENOMIC DNA]</scope>
</reference>